<keyword evidence="2" id="KW-1185">Reference proteome</keyword>
<reference evidence="1" key="1">
    <citation type="submission" date="2020-04" db="EMBL/GenBank/DDBJ databases">
        <authorList>
            <person name="Broberg M."/>
        </authorList>
    </citation>
    <scope>NUCLEOTIDE SEQUENCE</scope>
</reference>
<accession>A0ACA9U6Z9</accession>
<organism evidence="1 2">
    <name type="scientific">Clonostachys rosea f. rosea IK726</name>
    <dbReference type="NCBI Taxonomy" id="1349383"/>
    <lineage>
        <taxon>Eukaryota</taxon>
        <taxon>Fungi</taxon>
        <taxon>Dikarya</taxon>
        <taxon>Ascomycota</taxon>
        <taxon>Pezizomycotina</taxon>
        <taxon>Sordariomycetes</taxon>
        <taxon>Hypocreomycetidae</taxon>
        <taxon>Hypocreales</taxon>
        <taxon>Bionectriaceae</taxon>
        <taxon>Clonostachys</taxon>
    </lineage>
</organism>
<name>A0ACA9U6Z9_BIOOC</name>
<comment type="caution">
    <text evidence="1">The sequence shown here is derived from an EMBL/GenBank/DDBJ whole genome shotgun (WGS) entry which is preliminary data.</text>
</comment>
<dbReference type="Proteomes" id="UP000836387">
    <property type="component" value="Unassembled WGS sequence"/>
</dbReference>
<protein>
    <submittedName>
        <fullName evidence="1">Uncharacterized protein</fullName>
    </submittedName>
</protein>
<proteinExistence type="predicted"/>
<evidence type="ECO:0000313" key="2">
    <source>
        <dbReference type="Proteomes" id="UP000836387"/>
    </source>
</evidence>
<dbReference type="EMBL" id="CADEHS020000052">
    <property type="protein sequence ID" value="CAG9949011.1"/>
    <property type="molecule type" value="Genomic_DNA"/>
</dbReference>
<sequence length="104" mass="11461">MRPETLPALSKSMASFTESHGRFSTAIEPRSPRLAMSLLKIASNVGVDSQPFENVSDKRQLNRASHNTNLYPFGSLCHKAVDHGRCSCIIDKVDDSEERPTGCL</sequence>
<reference evidence="1" key="2">
    <citation type="submission" date="2021-10" db="EMBL/GenBank/DDBJ databases">
        <authorList>
            <person name="Piombo E."/>
        </authorList>
    </citation>
    <scope>NUCLEOTIDE SEQUENCE</scope>
</reference>
<gene>
    <name evidence="1" type="ORF">CRV2_00016113</name>
</gene>
<evidence type="ECO:0000313" key="1">
    <source>
        <dbReference type="EMBL" id="CAG9949011.1"/>
    </source>
</evidence>